<proteinExistence type="predicted"/>
<dbReference type="RefSeq" id="WP_123584680.1">
    <property type="nucleotide sequence ID" value="NZ_MOBI01000028.1"/>
</dbReference>
<dbReference type="EMBL" id="MOBI01000028">
    <property type="protein sequence ID" value="ROM91040.1"/>
    <property type="molecule type" value="Genomic_DNA"/>
</dbReference>
<protein>
    <submittedName>
        <fullName evidence="1">Uncharacterized protein</fullName>
    </submittedName>
</protein>
<organism evidence="1 2">
    <name type="scientific">Pseudomonas brassicacearum</name>
    <dbReference type="NCBI Taxonomy" id="930166"/>
    <lineage>
        <taxon>Bacteria</taxon>
        <taxon>Pseudomonadati</taxon>
        <taxon>Pseudomonadota</taxon>
        <taxon>Gammaproteobacteria</taxon>
        <taxon>Pseudomonadales</taxon>
        <taxon>Pseudomonadaceae</taxon>
        <taxon>Pseudomonas</taxon>
    </lineage>
</organism>
<evidence type="ECO:0000313" key="1">
    <source>
        <dbReference type="EMBL" id="ROM91040.1"/>
    </source>
</evidence>
<dbReference type="Proteomes" id="UP000284684">
    <property type="component" value="Unassembled WGS sequence"/>
</dbReference>
<sequence length="162" mass="17973">MSRTDLLPDAGPVLSLRHALYRAGRDYRGGITALAFDMVMDNDSLQKKLKLDEERRWLTPDELEEVIRLTASPLLLDALMRPAGVVWYKPVPVPATSEALKAVGNVLGETAEFVSSMHEAARDNVWELHEVLALEKHGADVIREILGIMAGARQAMEDRKDG</sequence>
<accession>A0A423GKK0</accession>
<name>A0A423GKK0_9PSED</name>
<comment type="caution">
    <text evidence="1">The sequence shown here is derived from an EMBL/GenBank/DDBJ whole genome shotgun (WGS) entry which is preliminary data.</text>
</comment>
<reference evidence="1 2" key="1">
    <citation type="submission" date="2016-10" db="EMBL/GenBank/DDBJ databases">
        <title>Comparative genome analysis of multiple Pseudomonas spp. focuses on biocontrol and plant growth promoting traits.</title>
        <authorList>
            <person name="Tao X.-Y."/>
            <person name="Taylor C.G."/>
        </authorList>
    </citation>
    <scope>NUCLEOTIDE SEQUENCE [LARGE SCALE GENOMIC DNA]</scope>
    <source>
        <strain evidence="1 2">37D10</strain>
    </source>
</reference>
<dbReference type="Pfam" id="PF06892">
    <property type="entry name" value="Phage_CP76"/>
    <property type="match status" value="1"/>
</dbReference>
<dbReference type="GO" id="GO:0003677">
    <property type="term" value="F:DNA binding"/>
    <property type="evidence" value="ECO:0007669"/>
    <property type="project" value="InterPro"/>
</dbReference>
<evidence type="ECO:0000313" key="2">
    <source>
        <dbReference type="Proteomes" id="UP000284684"/>
    </source>
</evidence>
<gene>
    <name evidence="1" type="ORF">BK658_24380</name>
</gene>
<dbReference type="InterPro" id="IPR009679">
    <property type="entry name" value="Phage_186_CII-like"/>
</dbReference>
<dbReference type="AlphaFoldDB" id="A0A423GKK0"/>